<name>A0AAD3NY56_9RHOB</name>
<proteinExistence type="predicted"/>
<gene>
    <name evidence="1" type="ORF">GCM10017635_09850</name>
</gene>
<keyword evidence="2" id="KW-1185">Reference proteome</keyword>
<dbReference type="Proteomes" id="UP001143349">
    <property type="component" value="Unassembled WGS sequence"/>
</dbReference>
<organism evidence="1 2">
    <name type="scientific">Paracoccus kondratievae</name>
    <dbReference type="NCBI Taxonomy" id="135740"/>
    <lineage>
        <taxon>Bacteria</taxon>
        <taxon>Pseudomonadati</taxon>
        <taxon>Pseudomonadota</taxon>
        <taxon>Alphaproteobacteria</taxon>
        <taxon>Rhodobacterales</taxon>
        <taxon>Paracoccaceae</taxon>
        <taxon>Paracoccus</taxon>
    </lineage>
</organism>
<evidence type="ECO:0000313" key="1">
    <source>
        <dbReference type="EMBL" id="GLK63515.1"/>
    </source>
</evidence>
<evidence type="ECO:0000313" key="2">
    <source>
        <dbReference type="Proteomes" id="UP001143349"/>
    </source>
</evidence>
<accession>A0AAD3NY56</accession>
<protein>
    <submittedName>
        <fullName evidence="1">Uncharacterized protein</fullName>
    </submittedName>
</protein>
<comment type="caution">
    <text evidence="1">The sequence shown here is derived from an EMBL/GenBank/DDBJ whole genome shotgun (WGS) entry which is preliminary data.</text>
</comment>
<sequence>MTYAHGFKAGDLVENGSARARVIALVADDALEVIYDGDDEPTVELALYFRRIEQDEGGRG</sequence>
<reference evidence="1" key="1">
    <citation type="journal article" date="2014" name="Int. J. Syst. Evol. Microbiol.">
        <title>Complete genome sequence of Corynebacterium casei LMG S-19264T (=DSM 44701T), isolated from a smear-ripened cheese.</title>
        <authorList>
            <consortium name="US DOE Joint Genome Institute (JGI-PGF)"/>
            <person name="Walter F."/>
            <person name="Albersmeier A."/>
            <person name="Kalinowski J."/>
            <person name="Ruckert C."/>
        </authorList>
    </citation>
    <scope>NUCLEOTIDE SEQUENCE</scope>
    <source>
        <strain evidence="1">VKM B-2222</strain>
    </source>
</reference>
<dbReference type="AlphaFoldDB" id="A0AAD3NY56"/>
<reference evidence="1" key="2">
    <citation type="submission" date="2023-01" db="EMBL/GenBank/DDBJ databases">
        <authorList>
            <person name="Sun Q."/>
            <person name="Evtushenko L."/>
        </authorList>
    </citation>
    <scope>NUCLEOTIDE SEQUENCE</scope>
    <source>
        <strain evidence="1">VKM B-2222</strain>
    </source>
</reference>
<dbReference type="EMBL" id="BSFH01000017">
    <property type="protein sequence ID" value="GLK63515.1"/>
    <property type="molecule type" value="Genomic_DNA"/>
</dbReference>
<dbReference type="RefSeq" id="WP_271179343.1">
    <property type="nucleotide sequence ID" value="NZ_BSFH01000017.1"/>
</dbReference>